<evidence type="ECO:0000256" key="1">
    <source>
        <dbReference type="SAM" id="Phobius"/>
    </source>
</evidence>
<dbReference type="EMBL" id="CP001147">
    <property type="protein sequence ID" value="ACI21313.1"/>
    <property type="molecule type" value="Genomic_DNA"/>
</dbReference>
<proteinExistence type="predicted"/>
<dbReference type="AlphaFoldDB" id="B5YIT9"/>
<dbReference type="Proteomes" id="UP000000718">
    <property type="component" value="Chromosome"/>
</dbReference>
<reference evidence="3" key="1">
    <citation type="submission" date="2008-08" db="EMBL/GenBank/DDBJ databases">
        <title>The complete genome sequence of Thermodesulfovibrio yellowstonii strain ATCC 51303 / DSM 11347 / YP87.</title>
        <authorList>
            <person name="Dodson R.J."/>
            <person name="Durkin A.S."/>
            <person name="Wu M."/>
            <person name="Eisen J."/>
            <person name="Sutton G."/>
        </authorList>
    </citation>
    <scope>NUCLEOTIDE SEQUENCE [LARGE SCALE GENOMIC DNA]</scope>
    <source>
        <strain evidence="3">ATCC 51303 / DSM 11347 / YP87</strain>
    </source>
</reference>
<gene>
    <name evidence="2" type="ordered locus">THEYE_A2026</name>
</gene>
<keyword evidence="1" id="KW-0812">Transmembrane</keyword>
<accession>B5YIT9</accession>
<reference evidence="2 3" key="2">
    <citation type="journal article" date="2015" name="Genome Announc.">
        <title>Genome Sequence of the Sulfate-Reducing Thermophilic Bacterium Thermodesulfovibrio yellowstonii Strain DSM 11347T (Phylum Nitrospirae).</title>
        <authorList>
            <person name="Bhatnagar S."/>
            <person name="Badger J.H."/>
            <person name="Madupu R."/>
            <person name="Khouri H.M."/>
            <person name="O'Connor E.M."/>
            <person name="Robb F.T."/>
            <person name="Ward N.L."/>
            <person name="Eisen J.A."/>
        </authorList>
    </citation>
    <scope>NUCLEOTIDE SEQUENCE [LARGE SCALE GENOMIC DNA]</scope>
    <source>
        <strain evidence="3">ATCC 51303 / DSM 11347 / YP87</strain>
    </source>
</reference>
<dbReference type="PATRIC" id="fig|289376.4.peg.1976"/>
<feature type="transmembrane region" description="Helical" evidence="1">
    <location>
        <begin position="52"/>
        <end position="70"/>
    </location>
</feature>
<keyword evidence="1" id="KW-0472">Membrane</keyword>
<evidence type="ECO:0000313" key="3">
    <source>
        <dbReference type="Proteomes" id="UP000000718"/>
    </source>
</evidence>
<dbReference type="HOGENOM" id="CLU_2557219_0_0_0"/>
<feature type="transmembrane region" description="Helical" evidence="1">
    <location>
        <begin position="7"/>
        <end position="23"/>
    </location>
</feature>
<keyword evidence="3" id="KW-1185">Reference proteome</keyword>
<dbReference type="EnsemblBacteria" id="ACI21313">
    <property type="protein sequence ID" value="ACI21313"/>
    <property type="gene ID" value="THEYE_A2026"/>
</dbReference>
<name>B5YIT9_THEYD</name>
<sequence length="82" mass="9520">MVQMKLFASIYAVYIIFKLYIPHGSDETFSYSKRKALSGSPSLYIPHGSDETILYFANSVFYVCFISHMVQMKRIHEKMPES</sequence>
<dbReference type="InParanoid" id="B5YIT9"/>
<dbReference type="KEGG" id="tye:THEYE_A2026"/>
<evidence type="ECO:0000313" key="2">
    <source>
        <dbReference type="EMBL" id="ACI21313.1"/>
    </source>
</evidence>
<protein>
    <submittedName>
        <fullName evidence="2">Uncharacterized protein</fullName>
    </submittedName>
</protein>
<organism evidence="2 3">
    <name type="scientific">Thermodesulfovibrio yellowstonii (strain ATCC 51303 / DSM 11347 / YP87)</name>
    <dbReference type="NCBI Taxonomy" id="289376"/>
    <lineage>
        <taxon>Bacteria</taxon>
        <taxon>Pseudomonadati</taxon>
        <taxon>Nitrospirota</taxon>
        <taxon>Thermodesulfovibrionia</taxon>
        <taxon>Thermodesulfovibrionales</taxon>
        <taxon>Thermodesulfovibrionaceae</taxon>
        <taxon>Thermodesulfovibrio</taxon>
    </lineage>
</organism>
<keyword evidence="1" id="KW-1133">Transmembrane helix</keyword>